<dbReference type="Proteomes" id="UP000516046">
    <property type="component" value="Chromosome"/>
</dbReference>
<proteinExistence type="predicted"/>
<reference evidence="1 2" key="1">
    <citation type="submission" date="2020-08" db="EMBL/GenBank/DDBJ databases">
        <authorList>
            <person name="Ren C."/>
            <person name="Gu Y."/>
            <person name="Xu Y."/>
        </authorList>
    </citation>
    <scope>NUCLEOTIDE SEQUENCE [LARGE SCALE GENOMIC DNA]</scope>
    <source>
        <strain evidence="1 2">LBM18003</strain>
    </source>
</reference>
<dbReference type="AlphaFoldDB" id="A0A7G9WHU1"/>
<name>A0A7G9WHU1_9FIRM</name>
<organism evidence="1 2">
    <name type="scientific">Caproicibacterium amylolyticum</name>
    <dbReference type="NCBI Taxonomy" id="2766537"/>
    <lineage>
        <taxon>Bacteria</taxon>
        <taxon>Bacillati</taxon>
        <taxon>Bacillota</taxon>
        <taxon>Clostridia</taxon>
        <taxon>Eubacteriales</taxon>
        <taxon>Oscillospiraceae</taxon>
        <taxon>Caproicibacterium</taxon>
    </lineage>
</organism>
<dbReference type="KEGG" id="caml:H6X83_00875"/>
<keyword evidence="2" id="KW-1185">Reference proteome</keyword>
<evidence type="ECO:0000313" key="1">
    <source>
        <dbReference type="EMBL" id="QNO18253.1"/>
    </source>
</evidence>
<evidence type="ECO:0000313" key="2">
    <source>
        <dbReference type="Proteomes" id="UP000516046"/>
    </source>
</evidence>
<accession>A0A7G9WHU1</accession>
<sequence>MFRSTASMMRGIGLGVAVGVAAAVFAGKAMENDHRLRRRANRAKSAVTGLMDEVGHAVGARM</sequence>
<dbReference type="EMBL" id="CP060696">
    <property type="protein sequence ID" value="QNO18253.1"/>
    <property type="molecule type" value="Genomic_DNA"/>
</dbReference>
<gene>
    <name evidence="1" type="ORF">H6X83_00875</name>
</gene>
<protein>
    <submittedName>
        <fullName evidence="1">Uncharacterized protein</fullName>
    </submittedName>
</protein>
<dbReference type="RefSeq" id="WP_212507318.1">
    <property type="nucleotide sequence ID" value="NZ_CP060696.1"/>
</dbReference>